<name>A0A8J5CNW4_CHIOP</name>
<sequence>MPYKIMSMMNTWRVYCLVPIEAHPVDPGALACCSMREEDWSLSVADQMALILDPLAPWKGLMGHRVKEENGECGSDGKPSYQETSQEEEEAASQSDEPPRSSPLGEGSVVILHGNGKILATTEVPKELINEGEKALPTPSIPRISQPQAQDTEQSPSVIIDYADKYLEKLKEVMDRKPFNNDVGKTNDYRPKSATEEESEVRERHTSHREILVDDENSSAEIMKDSVGPRFSSLSEAAERGGNTSGMEAASISPSVSSSKYNTSPGTPRIVPKPKTQSPPIKKEFVLADLKERLILDLNNVKNFTKAASYSLLSCPHPPFTRMLNFKGQMFYP</sequence>
<evidence type="ECO:0000313" key="3">
    <source>
        <dbReference type="Proteomes" id="UP000770661"/>
    </source>
</evidence>
<gene>
    <name evidence="2" type="ORF">GWK47_000953</name>
</gene>
<dbReference type="EMBL" id="JACEEZ010018628">
    <property type="protein sequence ID" value="KAG0716730.1"/>
    <property type="molecule type" value="Genomic_DNA"/>
</dbReference>
<evidence type="ECO:0000313" key="2">
    <source>
        <dbReference type="EMBL" id="KAG0716730.1"/>
    </source>
</evidence>
<protein>
    <submittedName>
        <fullName evidence="2">Uncharacterized protein</fullName>
    </submittedName>
</protein>
<keyword evidence="3" id="KW-1185">Reference proteome</keyword>
<feature type="compositionally biased region" description="Polar residues" evidence="1">
    <location>
        <begin position="143"/>
        <end position="154"/>
    </location>
</feature>
<organism evidence="2 3">
    <name type="scientific">Chionoecetes opilio</name>
    <name type="common">Atlantic snow crab</name>
    <name type="synonym">Cancer opilio</name>
    <dbReference type="NCBI Taxonomy" id="41210"/>
    <lineage>
        <taxon>Eukaryota</taxon>
        <taxon>Metazoa</taxon>
        <taxon>Ecdysozoa</taxon>
        <taxon>Arthropoda</taxon>
        <taxon>Crustacea</taxon>
        <taxon>Multicrustacea</taxon>
        <taxon>Malacostraca</taxon>
        <taxon>Eumalacostraca</taxon>
        <taxon>Eucarida</taxon>
        <taxon>Decapoda</taxon>
        <taxon>Pleocyemata</taxon>
        <taxon>Brachyura</taxon>
        <taxon>Eubrachyura</taxon>
        <taxon>Majoidea</taxon>
        <taxon>Majidae</taxon>
        <taxon>Chionoecetes</taxon>
    </lineage>
</organism>
<feature type="region of interest" description="Disordered" evidence="1">
    <location>
        <begin position="135"/>
        <end position="154"/>
    </location>
</feature>
<feature type="region of interest" description="Disordered" evidence="1">
    <location>
        <begin position="68"/>
        <end position="108"/>
    </location>
</feature>
<proteinExistence type="predicted"/>
<evidence type="ECO:0000256" key="1">
    <source>
        <dbReference type="SAM" id="MobiDB-lite"/>
    </source>
</evidence>
<dbReference type="Proteomes" id="UP000770661">
    <property type="component" value="Unassembled WGS sequence"/>
</dbReference>
<reference evidence="2" key="1">
    <citation type="submission" date="2020-07" db="EMBL/GenBank/DDBJ databases">
        <title>The High-quality genome of the commercially important snow crab, Chionoecetes opilio.</title>
        <authorList>
            <person name="Jeong J.-H."/>
            <person name="Ryu S."/>
        </authorList>
    </citation>
    <scope>NUCLEOTIDE SEQUENCE</scope>
    <source>
        <strain evidence="2">MADBK_172401_WGS</strain>
        <tissue evidence="2">Digestive gland</tissue>
    </source>
</reference>
<accession>A0A8J5CNW4</accession>
<dbReference type="AlphaFoldDB" id="A0A8J5CNW4"/>
<feature type="compositionally biased region" description="Basic and acidic residues" evidence="1">
    <location>
        <begin position="178"/>
        <end position="212"/>
    </location>
</feature>
<comment type="caution">
    <text evidence="2">The sequence shown here is derived from an EMBL/GenBank/DDBJ whole genome shotgun (WGS) entry which is preliminary data.</text>
</comment>
<feature type="region of interest" description="Disordered" evidence="1">
    <location>
        <begin position="178"/>
        <end position="279"/>
    </location>
</feature>